<evidence type="ECO:0000313" key="3">
    <source>
        <dbReference type="Proteomes" id="UP001302329"/>
    </source>
</evidence>
<accession>A0ABU5T025</accession>
<reference evidence="2 3" key="1">
    <citation type="submission" date="2023-12" db="EMBL/GenBank/DDBJ databases">
        <title>Baltic Sea Cyanobacteria.</title>
        <authorList>
            <person name="Delbaje E."/>
            <person name="Fewer D.P."/>
            <person name="Shishido T.K."/>
        </authorList>
    </citation>
    <scope>NUCLEOTIDE SEQUENCE [LARGE SCALE GENOMIC DNA]</scope>
    <source>
        <strain evidence="2 3">UHCC 0281</strain>
    </source>
</reference>
<sequence>MDSKPAPNWWARNWKWLVPAGCLTGVAGLAGFIALIVGLVFGLIKSTTPYQQALAKAQKDPVVISRLGTPIRGGLLVSGSVNLSGGTGQANLAIPLQGSKGSGTLYVEARQSAGTWTYSTLTLQPDGVGEPISLLRPSL</sequence>
<dbReference type="Proteomes" id="UP001302329">
    <property type="component" value="Unassembled WGS sequence"/>
</dbReference>
<feature type="transmembrane region" description="Helical" evidence="1">
    <location>
        <begin position="16"/>
        <end position="44"/>
    </location>
</feature>
<keyword evidence="1" id="KW-0812">Transmembrane</keyword>
<keyword evidence="1" id="KW-1133">Transmembrane helix</keyword>
<dbReference type="RefSeq" id="WP_323358024.1">
    <property type="nucleotide sequence ID" value="NZ_JAYGHY010000098.1"/>
</dbReference>
<dbReference type="InterPro" id="IPR014807">
    <property type="entry name" value="Coa1"/>
</dbReference>
<organism evidence="2 3">
    <name type="scientific">Cyanobium gracile UHCC 0281</name>
    <dbReference type="NCBI Taxonomy" id="3110309"/>
    <lineage>
        <taxon>Bacteria</taxon>
        <taxon>Bacillati</taxon>
        <taxon>Cyanobacteriota</taxon>
        <taxon>Cyanophyceae</taxon>
        <taxon>Synechococcales</taxon>
        <taxon>Prochlorococcaceae</taxon>
        <taxon>Cyanobium</taxon>
    </lineage>
</organism>
<evidence type="ECO:0000313" key="2">
    <source>
        <dbReference type="EMBL" id="MEA5444089.1"/>
    </source>
</evidence>
<name>A0ABU5T025_9CYAN</name>
<evidence type="ECO:0000256" key="1">
    <source>
        <dbReference type="SAM" id="Phobius"/>
    </source>
</evidence>
<protein>
    <submittedName>
        <fullName evidence="2">Cytochrome c oxidase assembly factor Coa1 family protein</fullName>
    </submittedName>
</protein>
<gene>
    <name evidence="2" type="ORF">VB739_16150</name>
</gene>
<comment type="caution">
    <text evidence="2">The sequence shown here is derived from an EMBL/GenBank/DDBJ whole genome shotgun (WGS) entry which is preliminary data.</text>
</comment>
<keyword evidence="3" id="KW-1185">Reference proteome</keyword>
<dbReference type="Pfam" id="PF08695">
    <property type="entry name" value="Coa1"/>
    <property type="match status" value="1"/>
</dbReference>
<proteinExistence type="predicted"/>
<keyword evidence="1" id="KW-0472">Membrane</keyword>
<dbReference type="EMBL" id="JAYGHY010000098">
    <property type="protein sequence ID" value="MEA5444089.1"/>
    <property type="molecule type" value="Genomic_DNA"/>
</dbReference>